<dbReference type="GO" id="GO:0004198">
    <property type="term" value="F:calcium-dependent cysteine-type endopeptidase activity"/>
    <property type="evidence" value="ECO:0007669"/>
    <property type="project" value="InterPro"/>
</dbReference>
<evidence type="ECO:0000256" key="3">
    <source>
        <dbReference type="ARBA" id="ARBA00023004"/>
    </source>
</evidence>
<dbReference type="CDD" id="cd22307">
    <property type="entry name" value="Adgb_C_mid-like"/>
    <property type="match status" value="1"/>
</dbReference>
<dbReference type="InterPro" id="IPR057249">
    <property type="entry name" value="Globin_CP_ADGB"/>
</dbReference>
<organism evidence="9">
    <name type="scientific">Xenopus tropicalis</name>
    <name type="common">Western clawed frog</name>
    <name type="synonym">Silurana tropicalis</name>
    <dbReference type="NCBI Taxonomy" id="8364"/>
    <lineage>
        <taxon>Eukaryota</taxon>
        <taxon>Metazoa</taxon>
        <taxon>Chordata</taxon>
        <taxon>Craniata</taxon>
        <taxon>Vertebrata</taxon>
        <taxon>Euteleostomi</taxon>
        <taxon>Amphibia</taxon>
        <taxon>Batrachia</taxon>
        <taxon>Anura</taxon>
        <taxon>Pipoidea</taxon>
        <taxon>Pipidae</taxon>
        <taxon>Xenopodinae</taxon>
        <taxon>Xenopus</taxon>
        <taxon>Silurana</taxon>
    </lineage>
</organism>
<feature type="compositionally biased region" description="Polar residues" evidence="6">
    <location>
        <begin position="411"/>
        <end position="424"/>
    </location>
</feature>
<feature type="coiled-coil region" evidence="5">
    <location>
        <begin position="1509"/>
        <end position="1565"/>
    </location>
</feature>
<accession>A0A803JHE3</accession>
<feature type="region of interest" description="Disordered" evidence="6">
    <location>
        <begin position="1569"/>
        <end position="1601"/>
    </location>
</feature>
<evidence type="ECO:0000259" key="8">
    <source>
        <dbReference type="PROSITE" id="PS52042"/>
    </source>
</evidence>
<dbReference type="InterPro" id="IPR053033">
    <property type="entry name" value="Androglobin-like"/>
</dbReference>
<evidence type="ECO:0000259" key="7">
    <source>
        <dbReference type="PROSITE" id="PS50203"/>
    </source>
</evidence>
<dbReference type="GO" id="GO:0006508">
    <property type="term" value="P:proteolysis"/>
    <property type="evidence" value="ECO:0007669"/>
    <property type="project" value="InterPro"/>
</dbReference>
<dbReference type="GO" id="GO:0019825">
    <property type="term" value="F:oxygen binding"/>
    <property type="evidence" value="ECO:0007669"/>
    <property type="project" value="InterPro"/>
</dbReference>
<protein>
    <submittedName>
        <fullName evidence="9">Androglobin</fullName>
    </submittedName>
</protein>
<feature type="domain" description="Globin" evidence="8">
    <location>
        <begin position="785"/>
        <end position="986"/>
    </location>
</feature>
<feature type="compositionally biased region" description="Polar residues" evidence="6">
    <location>
        <begin position="1305"/>
        <end position="1314"/>
    </location>
</feature>
<dbReference type="PANTHER" id="PTHR46298:SF1">
    <property type="entry name" value="ANDROGLOBIN"/>
    <property type="match status" value="1"/>
</dbReference>
<keyword evidence="1" id="KW-0349">Heme</keyword>
<comment type="caution">
    <text evidence="4">Lacks conserved residue(s) required for the propagation of feature annotation.</text>
</comment>
<dbReference type="PROSITE" id="PS50203">
    <property type="entry name" value="CALPAIN_CAT"/>
    <property type="match status" value="1"/>
</dbReference>
<evidence type="ECO:0000256" key="1">
    <source>
        <dbReference type="ARBA" id="ARBA00022617"/>
    </source>
</evidence>
<dbReference type="InterPro" id="IPR054094">
    <property type="entry name" value="Androglobin_IV"/>
</dbReference>
<evidence type="ECO:0000256" key="2">
    <source>
        <dbReference type="ARBA" id="ARBA00022723"/>
    </source>
</evidence>
<feature type="compositionally biased region" description="Polar residues" evidence="6">
    <location>
        <begin position="1342"/>
        <end position="1358"/>
    </location>
</feature>
<feature type="compositionally biased region" description="Basic and acidic residues" evidence="6">
    <location>
        <begin position="387"/>
        <end position="409"/>
    </location>
</feature>
<gene>
    <name evidence="9" type="primary">adgb</name>
</gene>
<dbReference type="PANTHER" id="PTHR46298">
    <property type="entry name" value="ANDROGLOBIN"/>
    <property type="match status" value="1"/>
</dbReference>
<reference evidence="9" key="2">
    <citation type="submission" date="2021-03" db="UniProtKB">
        <authorList>
            <consortium name="Ensembl"/>
        </authorList>
    </citation>
    <scope>IDENTIFICATION</scope>
</reference>
<feature type="region of interest" description="Disordered" evidence="6">
    <location>
        <begin position="348"/>
        <end position="369"/>
    </location>
</feature>
<dbReference type="Pfam" id="PF22068">
    <property type="entry name" value="Androglobin_II"/>
    <property type="match status" value="1"/>
</dbReference>
<dbReference type="Pfam" id="PF00648">
    <property type="entry name" value="Peptidase_C2"/>
    <property type="match status" value="1"/>
</dbReference>
<feature type="compositionally biased region" description="Basic and acidic residues" evidence="6">
    <location>
        <begin position="1325"/>
        <end position="1341"/>
    </location>
</feature>
<keyword evidence="3" id="KW-0408">Iron</keyword>
<keyword evidence="5" id="KW-0175">Coiled coil</keyword>
<feature type="compositionally biased region" description="Basic residues" evidence="6">
    <location>
        <begin position="1588"/>
        <end position="1601"/>
    </location>
</feature>
<feature type="region of interest" description="Disordered" evidence="6">
    <location>
        <begin position="384"/>
        <end position="424"/>
    </location>
</feature>
<proteinExistence type="predicted"/>
<dbReference type="GeneTree" id="ENSGT00390000014904"/>
<evidence type="ECO:0000256" key="5">
    <source>
        <dbReference type="SAM" id="Coils"/>
    </source>
</evidence>
<dbReference type="GO" id="GO:0046872">
    <property type="term" value="F:metal ion binding"/>
    <property type="evidence" value="ECO:0007669"/>
    <property type="project" value="UniProtKB-KW"/>
</dbReference>
<dbReference type="GO" id="GO:0020037">
    <property type="term" value="F:heme binding"/>
    <property type="evidence" value="ECO:0007669"/>
    <property type="project" value="InterPro"/>
</dbReference>
<feature type="compositionally biased region" description="Low complexity" evidence="6">
    <location>
        <begin position="1572"/>
        <end position="1587"/>
    </location>
</feature>
<dbReference type="SUPFAM" id="SSF54001">
    <property type="entry name" value="Cysteine proteinases"/>
    <property type="match status" value="1"/>
</dbReference>
<dbReference type="SMART" id="SM00230">
    <property type="entry name" value="CysPc"/>
    <property type="match status" value="1"/>
</dbReference>
<dbReference type="InterPro" id="IPR054093">
    <property type="entry name" value="Androglobin_II"/>
</dbReference>
<dbReference type="Pfam" id="PF22070">
    <property type="entry name" value="Androglobin_V"/>
    <property type="match status" value="1"/>
</dbReference>
<evidence type="ECO:0000313" key="9">
    <source>
        <dbReference type="Ensembl" id="ENSXETP00000107353"/>
    </source>
</evidence>
<reference evidence="9" key="1">
    <citation type="journal article" date="2010" name="Science">
        <title>The genome of the Western clawed frog Xenopus tropicalis.</title>
        <authorList>
            <person name="Hellsten U."/>
            <person name="Harland R.M."/>
            <person name="Gilchrist M.J."/>
            <person name="Hendrix D."/>
            <person name="Jurka J."/>
            <person name="Kapitonov V."/>
            <person name="Ovcharenko I."/>
            <person name="Putnam N.H."/>
            <person name="Shu S."/>
            <person name="Taher L."/>
            <person name="Blitz I.L."/>
            <person name="Blumberg B."/>
            <person name="Dichmann D.S."/>
            <person name="Dubchak I."/>
            <person name="Amaya E."/>
            <person name="Detter J.C."/>
            <person name="Fletcher R."/>
            <person name="Gerhard D.S."/>
            <person name="Goodstein D."/>
            <person name="Graves T."/>
            <person name="Grigoriev I.V."/>
            <person name="Grimwood J."/>
            <person name="Kawashima T."/>
            <person name="Lindquist E."/>
            <person name="Lucas S.M."/>
            <person name="Mead P.E."/>
            <person name="Mitros T."/>
            <person name="Ogino H."/>
            <person name="Ohta Y."/>
            <person name="Poliakov A.V."/>
            <person name="Pollet N."/>
            <person name="Robert J."/>
            <person name="Salamov A."/>
            <person name="Sater A.K."/>
            <person name="Schmutz J."/>
            <person name="Terry A."/>
            <person name="Vize P.D."/>
            <person name="Warren W.C."/>
            <person name="Wells D."/>
            <person name="Wills A."/>
            <person name="Wilson R.K."/>
            <person name="Zimmerman L.B."/>
            <person name="Zorn A.M."/>
            <person name="Grainger R."/>
            <person name="Grammer T."/>
            <person name="Khokha M.K."/>
            <person name="Richardson P.M."/>
            <person name="Rokhsar D.S."/>
        </authorList>
    </citation>
    <scope>NUCLEOTIDE SEQUENCE [LARGE SCALE GENOMIC DNA]</scope>
    <source>
        <strain evidence="9">Nigerian</strain>
    </source>
</reference>
<dbReference type="PROSITE" id="PS52042">
    <property type="entry name" value="GLOBIN_CP_ADGB"/>
    <property type="match status" value="1"/>
</dbReference>
<feature type="domain" description="Calpain catalytic" evidence="7">
    <location>
        <begin position="129"/>
        <end position="337"/>
    </location>
</feature>
<dbReference type="FunCoup" id="A0A803JHE3">
    <property type="interactions" value="4"/>
</dbReference>
<name>A0A803JHE3_XENTR</name>
<dbReference type="InterPro" id="IPR038765">
    <property type="entry name" value="Papain-like_cys_pep_sf"/>
</dbReference>
<dbReference type="InterPro" id="IPR054095">
    <property type="entry name" value="Androglobin_V"/>
</dbReference>
<sequence length="1601" mass="181599">MPKPFYSQWRALNCDHSSSLSNRQTRRWPLSTDAVPKQSQESLLGISYTATMSSKLSKKRESGHRLSSALGQTPRDIMSLVASSLTSSIEVKKGKVAIWPEWNDSDINSEKWDSGKGAKDKDKTGKIPALHFFDDPEGKIELPSNLKVHSWKRPHEFIANMPPVVVKDETSFDLFSANEHLTGSELIRWIISEICAVWKIYNTTLINNKASTLDPPSLLWKPWEHIYSLCKAVKGHIPLYNSYGKYIVKLFWMGSWRKIVVDDTFPFSEDNKLLLPTSTCETELWPLLLSKAIIKLASVNTNGFAKRELGEFTVLHSLTGWLPEVIPLKNSYLNKVWDLLKGIVPEYRLPDEENPDTKSPTADDKSKEIKAAEVKIDGPVIPVIIKPPEKSNKEQRDTGKKKGDKEKIRSASHSARPSSELSNPLLQSTQDCSMVQMTPQMVVYASYSPLQLSEHKTSLLGQMADSSEKLRQYGLSHIYNHPVLVSRTRSCPLIGPPKPPPVPRWKLIRPKKETTVTDEAKEPIEKQPEQFVEITTPFLNFRLNPLNVPSEVSKIQTSPSRGSLVAFSLSSLSETEENVENNNNDIKSLQLCAEDKTEASSIIKDSAGLNKGTDGVTENAPPDMYTSDRSNQPTPGIDKTPEDKVMERKVPPTETWMDFSDFCKCFQTLYVFHKPNTYPYTCQKSDFKTTDERGSYYLHVDNLKPTEILVSFSALAHWGDSPFTEEPGLEKSLLTVEQFSWKNLCTGPVVLKIHTYVTKSTMISLPPGRHVLRFTASSPLGHHIHLCSTVPFVFGDEETVMPYLEKESCRFMDQVKHILKAVWKVFHSFGNENELSQALMELELAVCPQKEKTSYIKLAKEHFQIFKMALWQVLVEAMGSKVTQDLIFAFRALTLDFNLVLTKPSDNKYEIPPSWQNRNATSQEEAAAIKLQVCWRGIYIRKCWQSRKAGTREMSRVKETLEKVKNALESNAEQHGVSLLRYMFKHSSCSCEYSCYEDEQYRISFSDYTISYNEQPANSWFVLFREVFNVCEDMLIVPKIYTSIPACVLHVIDNDTLEEMPWVFNKVAPHVYTRNKKGYTFVAEAHSGDFSISPGKCRLRLIGACKPLPSLSREAVSNNFSVREVRDYYIPNDKDIIFRYAVKTSVEHMATIQVQTGKPDAYFKIQILDNGEELVSATGKGQAVIPAVCFLPDERPMSAFSSKSQTLLNGTKKGRITSGGSTKNSKTRTEVILEAHHEEGHNISENENPEEKTTTPLVLHKYIVQATVLYKSWPLTDSQSAFIESLRDQEKLETKDKHEDMADFFSSNESQKSIGTPKTAKKGKEKSGEKPEKSAKERERLQSANTSRPESRVAQPQSESHKPWSVLRLVSEGSEADTVEVKKDTERIDEIRAMKQAWELAEPGRAIKALQSRLRYINNYMQKVPNGQTEEDKSSQDPQILSGDDTIASNLVQETADCTVPTTSSELQPLALTSFMRKTRSEPELRDEFIIHQQAMKKAEEIQTFRQLREEVLVQREEEQNARNLLKKKVIQVYEDLQISLDNAREQILSARESYRNKLLEAELKKHEEISAQEAAPQAEPEKSPSAQKRKKSGRNSAKKK</sequence>
<dbReference type="InterPro" id="IPR001300">
    <property type="entry name" value="Peptidase_C2_calpain_cat"/>
</dbReference>
<dbReference type="Pfam" id="PF22069">
    <property type="entry name" value="Androglobin_IV"/>
    <property type="match status" value="1"/>
</dbReference>
<dbReference type="Ensembl" id="ENSXETT00000117450">
    <property type="protein sequence ID" value="ENSXETP00000107353"/>
    <property type="gene ID" value="ENSXETG00000047736"/>
</dbReference>
<dbReference type="InterPro" id="IPR012292">
    <property type="entry name" value="Globin/Proto"/>
</dbReference>
<feature type="region of interest" description="Disordered" evidence="6">
    <location>
        <begin position="1294"/>
        <end position="1366"/>
    </location>
</feature>
<dbReference type="InParanoid" id="A0A803JHE3"/>
<dbReference type="Gene3D" id="1.10.490.10">
    <property type="entry name" value="Globins"/>
    <property type="match status" value="1"/>
</dbReference>
<evidence type="ECO:0000256" key="6">
    <source>
        <dbReference type="SAM" id="MobiDB-lite"/>
    </source>
</evidence>
<evidence type="ECO:0000256" key="4">
    <source>
        <dbReference type="PROSITE-ProRule" id="PRU00239"/>
    </source>
</evidence>
<feature type="region of interest" description="Disordered" evidence="6">
    <location>
        <begin position="609"/>
        <end position="643"/>
    </location>
</feature>
<dbReference type="PROSITE" id="PS50096">
    <property type="entry name" value="IQ"/>
    <property type="match status" value="1"/>
</dbReference>
<keyword evidence="2" id="KW-0479">Metal-binding</keyword>